<keyword evidence="3" id="KW-1185">Reference proteome</keyword>
<sequence>MAPSTASPKASTSTSSTKKRRAPPTDSRFTAFDSLSADEHDDDQPEESTTEEPLSFPRQPAPNPSSLPAHLLPSALTGNKSKKQPGLIYLSRIPPGMGPSKVKHLLSAYGEVGRVYLARAGEYGSERLRGMGARAGRCARAGLGWAGGCRRVQSGVEIQG</sequence>
<evidence type="ECO:0000313" key="2">
    <source>
        <dbReference type="EMBL" id="ORY74531.1"/>
    </source>
</evidence>
<feature type="region of interest" description="Disordered" evidence="1">
    <location>
        <begin position="1"/>
        <end position="84"/>
    </location>
</feature>
<dbReference type="AlphaFoldDB" id="A0A1Y2ESH2"/>
<dbReference type="GO" id="GO:0005730">
    <property type="term" value="C:nucleolus"/>
    <property type="evidence" value="ECO:0007669"/>
    <property type="project" value="TreeGrafter"/>
</dbReference>
<dbReference type="InterPro" id="IPR039119">
    <property type="entry name" value="ABT1/Esf2"/>
</dbReference>
<accession>A0A1Y2ESH2</accession>
<organism evidence="2 3">
    <name type="scientific">Leucosporidium creatinivorum</name>
    <dbReference type="NCBI Taxonomy" id="106004"/>
    <lineage>
        <taxon>Eukaryota</taxon>
        <taxon>Fungi</taxon>
        <taxon>Dikarya</taxon>
        <taxon>Basidiomycota</taxon>
        <taxon>Pucciniomycotina</taxon>
        <taxon>Microbotryomycetes</taxon>
        <taxon>Leucosporidiales</taxon>
        <taxon>Leucosporidium</taxon>
    </lineage>
</organism>
<gene>
    <name evidence="2" type="ORF">BCR35DRAFT_306674</name>
</gene>
<evidence type="ECO:0000256" key="1">
    <source>
        <dbReference type="SAM" id="MobiDB-lite"/>
    </source>
</evidence>
<evidence type="ECO:0008006" key="4">
    <source>
        <dbReference type="Google" id="ProtNLM"/>
    </source>
</evidence>
<dbReference type="GO" id="GO:0034462">
    <property type="term" value="P:small-subunit processome assembly"/>
    <property type="evidence" value="ECO:0007669"/>
    <property type="project" value="TreeGrafter"/>
</dbReference>
<protein>
    <recommendedName>
        <fullName evidence="4">RRM domain-containing protein</fullName>
    </recommendedName>
</protein>
<dbReference type="EMBL" id="MCGR01000041">
    <property type="protein sequence ID" value="ORY74531.1"/>
    <property type="molecule type" value="Genomic_DNA"/>
</dbReference>
<dbReference type="InParanoid" id="A0A1Y2ESH2"/>
<dbReference type="STRING" id="106004.A0A1Y2ESH2"/>
<dbReference type="Proteomes" id="UP000193467">
    <property type="component" value="Unassembled WGS sequence"/>
</dbReference>
<dbReference type="PANTHER" id="PTHR12311">
    <property type="entry name" value="ACTIVATOR OF BASAL TRANSCRIPTION 1"/>
    <property type="match status" value="1"/>
</dbReference>
<feature type="compositionally biased region" description="Low complexity" evidence="1">
    <location>
        <begin position="1"/>
        <end position="16"/>
    </location>
</feature>
<name>A0A1Y2ESH2_9BASI</name>
<feature type="compositionally biased region" description="Acidic residues" evidence="1">
    <location>
        <begin position="39"/>
        <end position="50"/>
    </location>
</feature>
<evidence type="ECO:0000313" key="3">
    <source>
        <dbReference type="Proteomes" id="UP000193467"/>
    </source>
</evidence>
<dbReference type="GO" id="GO:0000472">
    <property type="term" value="P:endonucleolytic cleavage to generate mature 5'-end of SSU-rRNA from (SSU-rRNA, 5.8S rRNA, LSU-rRNA)"/>
    <property type="evidence" value="ECO:0007669"/>
    <property type="project" value="TreeGrafter"/>
</dbReference>
<comment type="caution">
    <text evidence="2">The sequence shown here is derived from an EMBL/GenBank/DDBJ whole genome shotgun (WGS) entry which is preliminary data.</text>
</comment>
<dbReference type="InterPro" id="IPR035979">
    <property type="entry name" value="RBD_domain_sf"/>
</dbReference>
<dbReference type="GO" id="GO:0003723">
    <property type="term" value="F:RNA binding"/>
    <property type="evidence" value="ECO:0007669"/>
    <property type="project" value="TreeGrafter"/>
</dbReference>
<dbReference type="PANTHER" id="PTHR12311:SF7">
    <property type="entry name" value="ACTIVATOR OF BASAL TRANSCRIPTION 1"/>
    <property type="match status" value="1"/>
</dbReference>
<dbReference type="GO" id="GO:0000480">
    <property type="term" value="P:endonucleolytic cleavage in 5'-ETS of tricistronic rRNA transcript (SSU-rRNA, 5.8S rRNA, LSU-rRNA)"/>
    <property type="evidence" value="ECO:0007669"/>
    <property type="project" value="TreeGrafter"/>
</dbReference>
<dbReference type="SUPFAM" id="SSF54928">
    <property type="entry name" value="RNA-binding domain, RBD"/>
    <property type="match status" value="1"/>
</dbReference>
<reference evidence="2 3" key="1">
    <citation type="submission" date="2016-07" db="EMBL/GenBank/DDBJ databases">
        <title>Pervasive Adenine N6-methylation of Active Genes in Fungi.</title>
        <authorList>
            <consortium name="DOE Joint Genome Institute"/>
            <person name="Mondo S.J."/>
            <person name="Dannebaum R.O."/>
            <person name="Kuo R.C."/>
            <person name="Labutti K."/>
            <person name="Haridas S."/>
            <person name="Kuo A."/>
            <person name="Salamov A."/>
            <person name="Ahrendt S.R."/>
            <person name="Lipzen A."/>
            <person name="Sullivan W."/>
            <person name="Andreopoulos W.B."/>
            <person name="Clum A."/>
            <person name="Lindquist E."/>
            <person name="Daum C."/>
            <person name="Ramamoorthy G.K."/>
            <person name="Gryganskyi A."/>
            <person name="Culley D."/>
            <person name="Magnuson J.K."/>
            <person name="James T.Y."/>
            <person name="O'Malley M.A."/>
            <person name="Stajich J.E."/>
            <person name="Spatafora J.W."/>
            <person name="Visel A."/>
            <person name="Grigoriev I.V."/>
        </authorList>
    </citation>
    <scope>NUCLEOTIDE SEQUENCE [LARGE SCALE GENOMIC DNA]</scope>
    <source>
        <strain evidence="2 3">62-1032</strain>
    </source>
</reference>
<proteinExistence type="predicted"/>
<dbReference type="GO" id="GO:0000447">
    <property type="term" value="P:endonucleolytic cleavage in ITS1 to separate SSU-rRNA from 5.8S rRNA and LSU-rRNA from tricistronic rRNA transcript (SSU-rRNA, 5.8S rRNA, LSU-rRNA)"/>
    <property type="evidence" value="ECO:0007669"/>
    <property type="project" value="TreeGrafter"/>
</dbReference>
<dbReference type="OrthoDB" id="287393at2759"/>
<feature type="compositionally biased region" description="Low complexity" evidence="1">
    <location>
        <begin position="66"/>
        <end position="76"/>
    </location>
</feature>